<evidence type="ECO:0000256" key="2">
    <source>
        <dbReference type="ARBA" id="ARBA00011123"/>
    </source>
</evidence>
<keyword evidence="5 10" id="KW-0436">Ligase</keyword>
<comment type="catalytic activity">
    <reaction evidence="9 10">
        <text>L-glutamyl-tRNA(Gln) + L-glutamine + ATP + H2O = L-glutaminyl-tRNA(Gln) + L-glutamate + ADP + phosphate + H(+)</text>
        <dbReference type="Rhea" id="RHEA:17521"/>
        <dbReference type="Rhea" id="RHEA-COMP:9681"/>
        <dbReference type="Rhea" id="RHEA-COMP:9684"/>
        <dbReference type="ChEBI" id="CHEBI:15377"/>
        <dbReference type="ChEBI" id="CHEBI:15378"/>
        <dbReference type="ChEBI" id="CHEBI:29985"/>
        <dbReference type="ChEBI" id="CHEBI:30616"/>
        <dbReference type="ChEBI" id="CHEBI:43474"/>
        <dbReference type="ChEBI" id="CHEBI:58359"/>
        <dbReference type="ChEBI" id="CHEBI:78520"/>
        <dbReference type="ChEBI" id="CHEBI:78521"/>
        <dbReference type="ChEBI" id="CHEBI:456216"/>
        <dbReference type="EC" id="6.3.5.7"/>
    </reaction>
</comment>
<evidence type="ECO:0000256" key="7">
    <source>
        <dbReference type="ARBA" id="ARBA00022840"/>
    </source>
</evidence>
<name>A0A220S496_9NEIS</name>
<comment type="function">
    <text evidence="10">Allows the formation of correctly charged Gln-tRNA(Gln) through the transamidation of misacylated Glu-tRNA(Gln) in organisms which lack glutaminyl-tRNA synthetase. The reaction takes place in the presence of glutamine and ATP through an activated gamma-phospho-Glu-tRNA(Gln).</text>
</comment>
<protein>
    <recommendedName>
        <fullName evidence="4 10">Glutamyl-tRNA(Gln) amidotransferase subunit A</fullName>
        <shortName evidence="10">Glu-ADT subunit A</shortName>
        <ecNumber evidence="3 10">6.3.5.7</ecNumber>
    </recommendedName>
</protein>
<comment type="subunit">
    <text evidence="2 10">Heterotrimer of A, B and C subunits.</text>
</comment>
<sequence length="482" mass="51652">MPQYTLKQASELLQSKQISTVELATEYLNAINAQNPTLNGYITLNPEATLAEARAADERIAQGKGGLLTGVPVAYKDIFCQTGWRTACSSKMLDNFVAPYTATVVQNLLDAGMVTLGRTNMDEFAMGSTNETSFYGAAKNPWNLEHVPGGSSGGSAAVVAARLAPAALGSDTGGSIRQPASHCGITGIKPTYGTVSRFGMVAYASSFDQAGPMAQTAEDCAILLNAMASFDERDSTSLEREKEDYTRDLNAPLKGLKIGLPKEYFTASNSADVQTALENAKALLQAQGAELVEVSLPQTELSIPAYYVLASAEASTNLSRYDGVRYGHRAEKFGDLDEMYANTRAEGFGSEVKRRIMIGTYVLSHGYYDAYYLKAQKLRRLVANDFQTAFAQCDLILAPTAPTAAPKLGELNHDPVQAYLSDIYTIAVNLAGLPALTLPAGFSSDGLPIGVQLIGNYFSEARILGTAHQIQLNSDWHTKSLA</sequence>
<evidence type="ECO:0000313" key="12">
    <source>
        <dbReference type="Proteomes" id="UP000198238"/>
    </source>
</evidence>
<dbReference type="PANTHER" id="PTHR11895">
    <property type="entry name" value="TRANSAMIDASE"/>
    <property type="match status" value="1"/>
</dbReference>
<dbReference type="GO" id="GO:0030956">
    <property type="term" value="C:glutamyl-tRNA(Gln) amidotransferase complex"/>
    <property type="evidence" value="ECO:0007669"/>
    <property type="project" value="InterPro"/>
</dbReference>
<keyword evidence="7 10" id="KW-0067">ATP-binding</keyword>
<feature type="active site" description="Charge relay system" evidence="10">
    <location>
        <position position="151"/>
    </location>
</feature>
<keyword evidence="11" id="KW-0808">Transferase</keyword>
<dbReference type="NCBIfam" id="TIGR00132">
    <property type="entry name" value="gatA"/>
    <property type="match status" value="1"/>
</dbReference>
<dbReference type="Proteomes" id="UP000198238">
    <property type="component" value="Chromosome"/>
</dbReference>
<dbReference type="InterPro" id="IPR000120">
    <property type="entry name" value="Amidase"/>
</dbReference>
<evidence type="ECO:0000256" key="3">
    <source>
        <dbReference type="ARBA" id="ARBA00012739"/>
    </source>
</evidence>
<reference evidence="11 12" key="1">
    <citation type="submission" date="2017-06" db="EMBL/GenBank/DDBJ databases">
        <title>Neisseria chenwenguii sp. nov., isolated from the intestinal contents of Tibetan Plateau Pika in Yushu, Qinghai Province, China.</title>
        <authorList>
            <person name="Zhang G."/>
        </authorList>
    </citation>
    <scope>NUCLEOTIDE SEQUENCE [LARGE SCALE GENOMIC DNA]</scope>
    <source>
        <strain evidence="11 12">10023</strain>
    </source>
</reference>
<dbReference type="EMBL" id="CP022278">
    <property type="protein sequence ID" value="ASK28246.1"/>
    <property type="molecule type" value="Genomic_DNA"/>
</dbReference>
<dbReference type="PROSITE" id="PS00571">
    <property type="entry name" value="AMIDASES"/>
    <property type="match status" value="1"/>
</dbReference>
<evidence type="ECO:0000256" key="4">
    <source>
        <dbReference type="ARBA" id="ARBA00014428"/>
    </source>
</evidence>
<dbReference type="Gene3D" id="3.90.1300.10">
    <property type="entry name" value="Amidase signature (AS) domain"/>
    <property type="match status" value="1"/>
</dbReference>
<dbReference type="InterPro" id="IPR023631">
    <property type="entry name" value="Amidase_dom"/>
</dbReference>
<feature type="active site" description="Acyl-ester intermediate" evidence="10">
    <location>
        <position position="175"/>
    </location>
</feature>
<keyword evidence="8 10" id="KW-0648">Protein biosynthesis</keyword>
<dbReference type="GO" id="GO:0006412">
    <property type="term" value="P:translation"/>
    <property type="evidence" value="ECO:0007669"/>
    <property type="project" value="UniProtKB-UniRule"/>
</dbReference>
<dbReference type="GO" id="GO:0005524">
    <property type="term" value="F:ATP binding"/>
    <property type="evidence" value="ECO:0007669"/>
    <property type="project" value="UniProtKB-KW"/>
</dbReference>
<dbReference type="Pfam" id="PF01425">
    <property type="entry name" value="Amidase"/>
    <property type="match status" value="1"/>
</dbReference>
<dbReference type="RefSeq" id="WP_089036936.1">
    <property type="nucleotide sequence ID" value="NZ_CP022278.1"/>
</dbReference>
<dbReference type="HAMAP" id="MF_00120">
    <property type="entry name" value="GatA"/>
    <property type="match status" value="1"/>
</dbReference>
<dbReference type="GO" id="GO:0050567">
    <property type="term" value="F:glutaminyl-tRNA synthase (glutamine-hydrolyzing) activity"/>
    <property type="evidence" value="ECO:0007669"/>
    <property type="project" value="UniProtKB-UniRule"/>
</dbReference>
<dbReference type="GO" id="GO:0016740">
    <property type="term" value="F:transferase activity"/>
    <property type="evidence" value="ECO:0007669"/>
    <property type="project" value="UniProtKB-KW"/>
</dbReference>
<evidence type="ECO:0000256" key="6">
    <source>
        <dbReference type="ARBA" id="ARBA00022741"/>
    </source>
</evidence>
<keyword evidence="12" id="KW-1185">Reference proteome</keyword>
<feature type="active site" description="Charge relay system" evidence="10">
    <location>
        <position position="76"/>
    </location>
</feature>
<keyword evidence="6 10" id="KW-0547">Nucleotide-binding</keyword>
<evidence type="ECO:0000256" key="10">
    <source>
        <dbReference type="HAMAP-Rule" id="MF_00120"/>
    </source>
</evidence>
<evidence type="ECO:0000256" key="9">
    <source>
        <dbReference type="ARBA" id="ARBA00047407"/>
    </source>
</evidence>
<accession>A0A220S496</accession>
<evidence type="ECO:0000256" key="1">
    <source>
        <dbReference type="ARBA" id="ARBA00008069"/>
    </source>
</evidence>
<comment type="similarity">
    <text evidence="1 10">Belongs to the amidase family. GatA subfamily.</text>
</comment>
<dbReference type="SUPFAM" id="SSF75304">
    <property type="entry name" value="Amidase signature (AS) enzymes"/>
    <property type="match status" value="1"/>
</dbReference>
<proteinExistence type="inferred from homology"/>
<dbReference type="InterPro" id="IPR020556">
    <property type="entry name" value="Amidase_CS"/>
</dbReference>
<evidence type="ECO:0000256" key="8">
    <source>
        <dbReference type="ARBA" id="ARBA00022917"/>
    </source>
</evidence>
<organism evidence="11 12">
    <name type="scientific">Neisseria chenwenguii</name>
    <dbReference type="NCBI Taxonomy" id="1853278"/>
    <lineage>
        <taxon>Bacteria</taxon>
        <taxon>Pseudomonadati</taxon>
        <taxon>Pseudomonadota</taxon>
        <taxon>Betaproteobacteria</taxon>
        <taxon>Neisseriales</taxon>
        <taxon>Neisseriaceae</taxon>
        <taxon>Neisseria</taxon>
    </lineage>
</organism>
<dbReference type="InterPro" id="IPR004412">
    <property type="entry name" value="GatA"/>
</dbReference>
<dbReference type="PANTHER" id="PTHR11895:SF151">
    <property type="entry name" value="GLUTAMYL-TRNA(GLN) AMIDOTRANSFERASE SUBUNIT A"/>
    <property type="match status" value="1"/>
</dbReference>
<evidence type="ECO:0000256" key="5">
    <source>
        <dbReference type="ARBA" id="ARBA00022598"/>
    </source>
</evidence>
<dbReference type="AlphaFoldDB" id="A0A220S496"/>
<gene>
    <name evidence="10" type="primary">gatA</name>
    <name evidence="11" type="ORF">BG910_11335</name>
</gene>
<dbReference type="EC" id="6.3.5.7" evidence="3 10"/>
<dbReference type="KEGG" id="nei:BG910_11335"/>
<evidence type="ECO:0000313" key="11">
    <source>
        <dbReference type="EMBL" id="ASK28246.1"/>
    </source>
</evidence>
<dbReference type="OrthoDB" id="9811471at2"/>
<dbReference type="InterPro" id="IPR036928">
    <property type="entry name" value="AS_sf"/>
</dbReference>